<reference evidence="3" key="2">
    <citation type="submission" date="2020-11" db="EMBL/GenBank/DDBJ databases">
        <authorList>
            <person name="McCartney M.A."/>
            <person name="Auch B."/>
            <person name="Kono T."/>
            <person name="Mallez S."/>
            <person name="Becker A."/>
            <person name="Gohl D.M."/>
            <person name="Silverstein K.A.T."/>
            <person name="Koren S."/>
            <person name="Bechman K.B."/>
            <person name="Herman A."/>
            <person name="Abrahante J.E."/>
            <person name="Garbe J."/>
        </authorList>
    </citation>
    <scope>NUCLEOTIDE SEQUENCE</scope>
    <source>
        <strain evidence="3">Duluth1</strain>
        <tissue evidence="3">Whole animal</tissue>
    </source>
</reference>
<dbReference type="PANTHER" id="PTHR25462">
    <property type="entry name" value="BONUS, ISOFORM C-RELATED"/>
    <property type="match status" value="1"/>
</dbReference>
<keyword evidence="1" id="KW-0479">Metal-binding</keyword>
<dbReference type="InterPro" id="IPR047153">
    <property type="entry name" value="TRIM45/56/19-like"/>
</dbReference>
<accession>A0A9D4RK77</accession>
<organism evidence="3 4">
    <name type="scientific">Dreissena polymorpha</name>
    <name type="common">Zebra mussel</name>
    <name type="synonym">Mytilus polymorpha</name>
    <dbReference type="NCBI Taxonomy" id="45954"/>
    <lineage>
        <taxon>Eukaryota</taxon>
        <taxon>Metazoa</taxon>
        <taxon>Spiralia</taxon>
        <taxon>Lophotrochozoa</taxon>
        <taxon>Mollusca</taxon>
        <taxon>Bivalvia</taxon>
        <taxon>Autobranchia</taxon>
        <taxon>Heteroconchia</taxon>
        <taxon>Euheterodonta</taxon>
        <taxon>Imparidentia</taxon>
        <taxon>Neoheterodontei</taxon>
        <taxon>Myida</taxon>
        <taxon>Dreissenoidea</taxon>
        <taxon>Dreissenidae</taxon>
        <taxon>Dreissena</taxon>
    </lineage>
</organism>
<name>A0A9D4RK77_DREPO</name>
<dbReference type="AlphaFoldDB" id="A0A9D4RK77"/>
<dbReference type="EMBL" id="JAIWYP010000002">
    <property type="protein sequence ID" value="KAH3870598.1"/>
    <property type="molecule type" value="Genomic_DNA"/>
</dbReference>
<keyword evidence="1" id="KW-0863">Zinc-finger</keyword>
<dbReference type="Gene3D" id="3.30.160.60">
    <property type="entry name" value="Classic Zinc Finger"/>
    <property type="match status" value="1"/>
</dbReference>
<sequence length="216" mass="24414">MASRRLQESNRDNAGDFIGDCAVTQSCEPCMKTNVSKTATVYCNDCDEFLCDTCKNPHTVYKPGKHDIAIIKGIKSVRVVMDMERMDMCPKHGKKKMKKEFYCKDHSKFCCIECRAKHKKCDRVEKLADATADKWSELHALKQALLKLESTIIAECKHSETGLNESIAMISSQVDKMRDSIIQLFDQAKQVLLSEAKDFKTAEIKLIGKSVTLLPK</sequence>
<dbReference type="GO" id="GO:0060340">
    <property type="term" value="P:positive regulation of type I interferon-mediated signaling pathway"/>
    <property type="evidence" value="ECO:0007669"/>
    <property type="project" value="TreeGrafter"/>
</dbReference>
<feature type="domain" description="B box-type" evidence="2">
    <location>
        <begin position="25"/>
        <end position="71"/>
    </location>
</feature>
<dbReference type="PROSITE" id="PS50119">
    <property type="entry name" value="ZF_BBOX"/>
    <property type="match status" value="1"/>
</dbReference>
<dbReference type="GO" id="GO:0005654">
    <property type="term" value="C:nucleoplasm"/>
    <property type="evidence" value="ECO:0007669"/>
    <property type="project" value="TreeGrafter"/>
</dbReference>
<proteinExistence type="predicted"/>
<dbReference type="GO" id="GO:0045087">
    <property type="term" value="P:innate immune response"/>
    <property type="evidence" value="ECO:0007669"/>
    <property type="project" value="TreeGrafter"/>
</dbReference>
<keyword evidence="1" id="KW-0862">Zinc</keyword>
<dbReference type="GO" id="GO:0061630">
    <property type="term" value="F:ubiquitin protein ligase activity"/>
    <property type="evidence" value="ECO:0007669"/>
    <property type="project" value="TreeGrafter"/>
</dbReference>
<protein>
    <recommendedName>
        <fullName evidence="2">B box-type domain-containing protein</fullName>
    </recommendedName>
</protein>
<evidence type="ECO:0000256" key="1">
    <source>
        <dbReference type="PROSITE-ProRule" id="PRU00024"/>
    </source>
</evidence>
<evidence type="ECO:0000313" key="3">
    <source>
        <dbReference type="EMBL" id="KAH3870598.1"/>
    </source>
</evidence>
<keyword evidence="4" id="KW-1185">Reference proteome</keyword>
<gene>
    <name evidence="3" type="ORF">DPMN_033786</name>
</gene>
<dbReference type="Proteomes" id="UP000828390">
    <property type="component" value="Unassembled WGS sequence"/>
</dbReference>
<reference evidence="3" key="1">
    <citation type="journal article" date="2019" name="bioRxiv">
        <title>The Genome of the Zebra Mussel, Dreissena polymorpha: A Resource for Invasive Species Research.</title>
        <authorList>
            <person name="McCartney M.A."/>
            <person name="Auch B."/>
            <person name="Kono T."/>
            <person name="Mallez S."/>
            <person name="Zhang Y."/>
            <person name="Obille A."/>
            <person name="Becker A."/>
            <person name="Abrahante J.E."/>
            <person name="Garbe J."/>
            <person name="Badalamenti J.P."/>
            <person name="Herman A."/>
            <person name="Mangelson H."/>
            <person name="Liachko I."/>
            <person name="Sullivan S."/>
            <person name="Sone E.D."/>
            <person name="Koren S."/>
            <person name="Silverstein K.A.T."/>
            <person name="Beckman K.B."/>
            <person name="Gohl D.M."/>
        </authorList>
    </citation>
    <scope>NUCLEOTIDE SEQUENCE</scope>
    <source>
        <strain evidence="3">Duluth1</strain>
        <tissue evidence="3">Whole animal</tissue>
    </source>
</reference>
<evidence type="ECO:0000313" key="4">
    <source>
        <dbReference type="Proteomes" id="UP000828390"/>
    </source>
</evidence>
<dbReference type="CDD" id="cd19757">
    <property type="entry name" value="Bbox1"/>
    <property type="match status" value="1"/>
</dbReference>
<dbReference type="PANTHER" id="PTHR25462:SF299">
    <property type="entry name" value="E3 UBIQUITIN-PROTEIN LIGASE TRIM56"/>
    <property type="match status" value="1"/>
</dbReference>
<dbReference type="InterPro" id="IPR000315">
    <property type="entry name" value="Znf_B-box"/>
</dbReference>
<dbReference type="GO" id="GO:0008270">
    <property type="term" value="F:zinc ion binding"/>
    <property type="evidence" value="ECO:0007669"/>
    <property type="project" value="UniProtKB-KW"/>
</dbReference>
<evidence type="ECO:0000259" key="2">
    <source>
        <dbReference type="PROSITE" id="PS50119"/>
    </source>
</evidence>
<comment type="caution">
    <text evidence="3">The sequence shown here is derived from an EMBL/GenBank/DDBJ whole genome shotgun (WGS) entry which is preliminary data.</text>
</comment>